<dbReference type="Pfam" id="PF00581">
    <property type="entry name" value="Rhodanese"/>
    <property type="match status" value="1"/>
</dbReference>
<evidence type="ECO:0000256" key="1">
    <source>
        <dbReference type="SAM" id="MobiDB-lite"/>
    </source>
</evidence>
<dbReference type="CDD" id="cd01522">
    <property type="entry name" value="RHOD_1"/>
    <property type="match status" value="1"/>
</dbReference>
<dbReference type="Gene3D" id="3.40.250.10">
    <property type="entry name" value="Rhodanese-like domain"/>
    <property type="match status" value="1"/>
</dbReference>
<feature type="domain" description="Rhodanese" evidence="2">
    <location>
        <begin position="34"/>
        <end position="144"/>
    </location>
</feature>
<dbReference type="InterPro" id="IPR036873">
    <property type="entry name" value="Rhodanese-like_dom_sf"/>
</dbReference>
<sequence>MADQKQAQKAVKRQAAEGHGGDVTPKEAWRVLSADPAAQLVDVRSAAEWTFVGVPDLGALHKKVQFVEWQRFPGMVRIAEFVDVLIAGLKKAGTIKTAPIFFICRSGHRSASAARALTALGFSATYNIAGGFEGDLDDKRHRAGVSGWKFDGLPWVQS</sequence>
<gene>
    <name evidence="3" type="ORF">MNBD_ALPHA09-2267</name>
</gene>
<protein>
    <recommendedName>
        <fullName evidence="2">Rhodanese domain-containing protein</fullName>
    </recommendedName>
</protein>
<dbReference type="InterPro" id="IPR001763">
    <property type="entry name" value="Rhodanese-like_dom"/>
</dbReference>
<name>A0A3B0TDH9_9ZZZZ</name>
<dbReference type="PANTHER" id="PTHR47377">
    <property type="entry name" value="RHODANESE-LIKE DOMAIN-CONTAINING PROTEIN 4, CHLOROPLASTIC"/>
    <property type="match status" value="1"/>
</dbReference>
<evidence type="ECO:0000313" key="3">
    <source>
        <dbReference type="EMBL" id="VAW10199.1"/>
    </source>
</evidence>
<evidence type="ECO:0000259" key="2">
    <source>
        <dbReference type="PROSITE" id="PS50206"/>
    </source>
</evidence>
<dbReference type="EMBL" id="UOEM01000007">
    <property type="protein sequence ID" value="VAW10199.1"/>
    <property type="molecule type" value="Genomic_DNA"/>
</dbReference>
<organism evidence="3">
    <name type="scientific">hydrothermal vent metagenome</name>
    <dbReference type="NCBI Taxonomy" id="652676"/>
    <lineage>
        <taxon>unclassified sequences</taxon>
        <taxon>metagenomes</taxon>
        <taxon>ecological metagenomes</taxon>
    </lineage>
</organism>
<accession>A0A3B0TDH9</accession>
<proteinExistence type="predicted"/>
<feature type="region of interest" description="Disordered" evidence="1">
    <location>
        <begin position="1"/>
        <end position="23"/>
    </location>
</feature>
<dbReference type="SUPFAM" id="SSF52821">
    <property type="entry name" value="Rhodanese/Cell cycle control phosphatase"/>
    <property type="match status" value="1"/>
</dbReference>
<feature type="compositionally biased region" description="Basic and acidic residues" evidence="1">
    <location>
        <begin position="14"/>
        <end position="23"/>
    </location>
</feature>
<dbReference type="InterPro" id="IPR044240">
    <property type="entry name" value="STR4-like"/>
</dbReference>
<dbReference type="AlphaFoldDB" id="A0A3B0TDH9"/>
<dbReference type="SMART" id="SM00450">
    <property type="entry name" value="RHOD"/>
    <property type="match status" value="1"/>
</dbReference>
<reference evidence="3" key="1">
    <citation type="submission" date="2018-06" db="EMBL/GenBank/DDBJ databases">
        <authorList>
            <person name="Zhirakovskaya E."/>
        </authorList>
    </citation>
    <scope>NUCLEOTIDE SEQUENCE</scope>
</reference>
<dbReference type="PANTHER" id="PTHR47377:SF1">
    <property type="entry name" value="RHODANESE-LIKE DOMAIN-CONTAINING PROTEIN 4, CHLOROPLASTIC"/>
    <property type="match status" value="1"/>
</dbReference>
<dbReference type="PROSITE" id="PS50206">
    <property type="entry name" value="RHODANESE_3"/>
    <property type="match status" value="1"/>
</dbReference>